<dbReference type="EMBL" id="QKYV01000003">
    <property type="protein sequence ID" value="PZW41502.1"/>
    <property type="molecule type" value="Genomic_DNA"/>
</dbReference>
<proteinExistence type="predicted"/>
<comment type="caution">
    <text evidence="1">The sequence shown here is derived from an EMBL/GenBank/DDBJ whole genome shotgun (WGS) entry which is preliminary data.</text>
</comment>
<dbReference type="Pfam" id="PF19577">
    <property type="entry name" value="DcaP"/>
    <property type="match status" value="1"/>
</dbReference>
<accession>A0A2W7I7N9</accession>
<keyword evidence="2" id="KW-1185">Reference proteome</keyword>
<protein>
    <submittedName>
        <fullName evidence="1">Uncharacterized protein</fullName>
    </submittedName>
</protein>
<dbReference type="RefSeq" id="WP_111540509.1">
    <property type="nucleotide sequence ID" value="NZ_QKYV01000003.1"/>
</dbReference>
<name>A0A2W7I7N9_9FLAO</name>
<dbReference type="Proteomes" id="UP000249542">
    <property type="component" value="Unassembled WGS sequence"/>
</dbReference>
<evidence type="ECO:0000313" key="1">
    <source>
        <dbReference type="EMBL" id="PZW41502.1"/>
    </source>
</evidence>
<reference evidence="1 2" key="1">
    <citation type="submission" date="2018-06" db="EMBL/GenBank/DDBJ databases">
        <title>Genomic Encyclopedia of Archaeal and Bacterial Type Strains, Phase II (KMG-II): from individual species to whole genera.</title>
        <authorList>
            <person name="Goeker M."/>
        </authorList>
    </citation>
    <scope>NUCLEOTIDE SEQUENCE [LARGE SCALE GENOMIC DNA]</scope>
    <source>
        <strain evidence="1 2">DSM 15361</strain>
    </source>
</reference>
<dbReference type="AlphaFoldDB" id="A0A2W7I7N9"/>
<organism evidence="1 2">
    <name type="scientific">Mesonia algae</name>
    <dbReference type="NCBI Taxonomy" id="213248"/>
    <lineage>
        <taxon>Bacteria</taxon>
        <taxon>Pseudomonadati</taxon>
        <taxon>Bacteroidota</taxon>
        <taxon>Flavobacteriia</taxon>
        <taxon>Flavobacteriales</taxon>
        <taxon>Flavobacteriaceae</taxon>
        <taxon>Mesonia</taxon>
    </lineage>
</organism>
<sequence>MKFINLKPYVFGVTFFVFSMGVAQTKSNLEKKEDTIAKPANLPLVDDDKIDIDFYGFIRHDAFYDTRQVIGAGENLVPLYPRDEQLDINGEDINDASQFHMLSVLSRAGIKLKGPDVLNAKTSGILEGEFFGSSEAGINQFRLRHAYIMLDWETTQLGLGQYWHPMVVLECLPNVVNYSTGSPIFALNRNPQIRLTQQLNSKFKVMAAAISQRDFTPDNTAYRNSGMPSLHLQLQYKSEKFVAGIAQQYENLKPQLSSGEAIQKSNERVESFTTMAYAALTTKPLKVSAAYTFAQNASSLVMLGGYVGYSRPDQVDVFKPMNTQSAWIDFQQLTNKKIALGLYAGLVNNNGVSDPIEGAVATTYGVTSAWGAVSASEGARSINQLYRVVPRIDFKLNKSIKFRFEIEHTAAEWGDAQIDGTGSGNEVTVNNNRFHLATFFTF</sequence>
<dbReference type="SUPFAM" id="SSF56935">
    <property type="entry name" value="Porins"/>
    <property type="match status" value="1"/>
</dbReference>
<evidence type="ECO:0000313" key="2">
    <source>
        <dbReference type="Proteomes" id="UP000249542"/>
    </source>
</evidence>
<gene>
    <name evidence="1" type="ORF">LX95_01181</name>
</gene>
<dbReference type="InterPro" id="IPR045748">
    <property type="entry name" value="DcaP"/>
</dbReference>